<dbReference type="InterPro" id="IPR001173">
    <property type="entry name" value="Glyco_trans_2-like"/>
</dbReference>
<dbReference type="GO" id="GO:0050501">
    <property type="term" value="F:hyaluronan synthase activity"/>
    <property type="evidence" value="ECO:0007669"/>
    <property type="project" value="UniProtKB-EC"/>
</dbReference>
<reference evidence="3" key="1">
    <citation type="submission" date="2019-04" db="EMBL/GenBank/DDBJ databases">
        <authorList>
            <consortium name="Pathogen Informatics"/>
        </authorList>
    </citation>
    <scope>NUCLEOTIDE SEQUENCE</scope>
    <source>
        <strain evidence="3">GPSC70</strain>
    </source>
</reference>
<protein>
    <submittedName>
        <fullName evidence="3">Glycosyl transferase family protein</fullName>
        <ecNumber evidence="3">2.4.1.212</ecNumber>
    </submittedName>
</protein>
<dbReference type="PANTHER" id="PTHR22916:SF51">
    <property type="entry name" value="GLYCOSYLTRANSFERASE EPSH-RELATED"/>
    <property type="match status" value="1"/>
</dbReference>
<accession>A0A4I9MNG4</accession>
<dbReference type="CDD" id="cd00761">
    <property type="entry name" value="Glyco_tranf_GTA_type"/>
    <property type="match status" value="1"/>
</dbReference>
<keyword evidence="1 3" id="KW-0328">Glycosyltransferase</keyword>
<dbReference type="Gene3D" id="3.90.550.10">
    <property type="entry name" value="Spore Coat Polysaccharide Biosynthesis Protein SpsA, Chain A"/>
    <property type="match status" value="1"/>
</dbReference>
<name>A0A4I9MNG4_STREE</name>
<dbReference type="Pfam" id="PF00535">
    <property type="entry name" value="Glycos_transf_2"/>
    <property type="match status" value="1"/>
</dbReference>
<dbReference type="EMBL" id="CAATIH010000002">
    <property type="protein sequence ID" value="VNQ53547.1"/>
    <property type="molecule type" value="Genomic_DNA"/>
</dbReference>
<dbReference type="SUPFAM" id="SSF53448">
    <property type="entry name" value="Nucleotide-diphospho-sugar transferases"/>
    <property type="match status" value="1"/>
</dbReference>
<organism evidence="3">
    <name type="scientific">Streptococcus pneumoniae</name>
    <dbReference type="NCBI Taxonomy" id="1313"/>
    <lineage>
        <taxon>Bacteria</taxon>
        <taxon>Bacillati</taxon>
        <taxon>Bacillota</taxon>
        <taxon>Bacilli</taxon>
        <taxon>Lactobacillales</taxon>
        <taxon>Streptococcaceae</taxon>
        <taxon>Streptococcus</taxon>
    </lineage>
</organism>
<gene>
    <name evidence="3" type="primary">hyaD_2</name>
    <name evidence="3" type="ORF">SAMEA3353498_00613</name>
</gene>
<dbReference type="RefSeq" id="WP_032495885.1">
    <property type="nucleotide sequence ID" value="NZ_CKXN01000009.1"/>
</dbReference>
<proteinExistence type="predicted"/>
<evidence type="ECO:0000313" key="3">
    <source>
        <dbReference type="EMBL" id="VNQ53547.1"/>
    </source>
</evidence>
<evidence type="ECO:0000256" key="1">
    <source>
        <dbReference type="ARBA" id="ARBA00022676"/>
    </source>
</evidence>
<sequence>MGHELISIIVPIYNVENYLRQCLDSIQNQTYQNFECLLINDGSPDNSADICREYVSKDSRFRYFEKENGGVSLARNLGIELSEGDYITFIDSDDWVDSDYLEVLYSAILEEQADIAVSTYKKFNTSDNCWYFHSFQVKYDRKVFTNIELIDELVDLDSFDFSYRFVSGKLVNKTSLKKIRFNELTTLGEDMEFWFKLYLISSKIVYINRDSYIYRESEYSGHLGLEKFRSDLQQYLNFISFLSVRGLDTSKYKDRCISLIKGRDQMLKELFDYDTDENIRWFNETLFLLEGENG</sequence>
<dbReference type="EC" id="2.4.1.212" evidence="3"/>
<dbReference type="InterPro" id="IPR029044">
    <property type="entry name" value="Nucleotide-diphossugar_trans"/>
</dbReference>
<dbReference type="PANTHER" id="PTHR22916">
    <property type="entry name" value="GLYCOSYLTRANSFERASE"/>
    <property type="match status" value="1"/>
</dbReference>
<evidence type="ECO:0000256" key="2">
    <source>
        <dbReference type="ARBA" id="ARBA00022679"/>
    </source>
</evidence>
<keyword evidence="2 3" id="KW-0808">Transferase</keyword>
<dbReference type="AlphaFoldDB" id="A0A4I9MNG4"/>